<dbReference type="EMBL" id="BOOP01000048">
    <property type="protein sequence ID" value="GII42947.1"/>
    <property type="molecule type" value="Genomic_DNA"/>
</dbReference>
<evidence type="ECO:0000313" key="1">
    <source>
        <dbReference type="EMBL" id="GII42947.1"/>
    </source>
</evidence>
<accession>A0A8J3UDP1</accession>
<dbReference type="Proteomes" id="UP000622547">
    <property type="component" value="Unassembled WGS sequence"/>
</dbReference>
<organism evidence="1 2">
    <name type="scientific">Planotetraspora phitsanulokensis</name>
    <dbReference type="NCBI Taxonomy" id="575192"/>
    <lineage>
        <taxon>Bacteria</taxon>
        <taxon>Bacillati</taxon>
        <taxon>Actinomycetota</taxon>
        <taxon>Actinomycetes</taxon>
        <taxon>Streptosporangiales</taxon>
        <taxon>Streptosporangiaceae</taxon>
        <taxon>Planotetraspora</taxon>
    </lineage>
</organism>
<dbReference type="AlphaFoldDB" id="A0A8J3UDP1"/>
<sequence length="105" mass="11909">MNRPQAYDDSAWPVWVPPLVDYHPPGEMDPRGAYLLARRKVGSGEADWEALITWTTTSFPANAPHVHVKHVQWVPYAHIKQVRAEATRGRYKTVPTVPAVEENKP</sequence>
<comment type="caution">
    <text evidence="1">The sequence shown here is derived from an EMBL/GenBank/DDBJ whole genome shotgun (WGS) entry which is preliminary data.</text>
</comment>
<reference evidence="1 2" key="1">
    <citation type="submission" date="2021-01" db="EMBL/GenBank/DDBJ databases">
        <title>Whole genome shotgun sequence of Planotetraspora phitsanulokensis NBRC 104273.</title>
        <authorList>
            <person name="Komaki H."/>
            <person name="Tamura T."/>
        </authorList>
    </citation>
    <scope>NUCLEOTIDE SEQUENCE [LARGE SCALE GENOMIC DNA]</scope>
    <source>
        <strain evidence="1 2">NBRC 104273</strain>
    </source>
</reference>
<evidence type="ECO:0000313" key="2">
    <source>
        <dbReference type="Proteomes" id="UP000622547"/>
    </source>
</evidence>
<proteinExistence type="predicted"/>
<name>A0A8J3UDP1_9ACTN</name>
<gene>
    <name evidence="1" type="ORF">Pph01_79500</name>
</gene>
<dbReference type="RefSeq" id="WP_204078359.1">
    <property type="nucleotide sequence ID" value="NZ_BAABHI010000061.1"/>
</dbReference>
<keyword evidence="2" id="KW-1185">Reference proteome</keyword>
<protein>
    <submittedName>
        <fullName evidence="1">Uncharacterized protein</fullName>
    </submittedName>
</protein>